<evidence type="ECO:0000313" key="2">
    <source>
        <dbReference type="Proteomes" id="UP000037146"/>
    </source>
</evidence>
<dbReference type="EMBL" id="LFZW01000001">
    <property type="protein sequence ID" value="KMY52362.1"/>
    <property type="molecule type" value="Genomic_DNA"/>
</dbReference>
<accession>A0A0K9H1F1</accession>
<dbReference type="STRING" id="1679170.AC625_14420"/>
<gene>
    <name evidence="1" type="ORF">AC625_14420</name>
</gene>
<proteinExistence type="predicted"/>
<comment type="caution">
    <text evidence="1">The sequence shown here is derived from an EMBL/GenBank/DDBJ whole genome shotgun (WGS) entry which is preliminary data.</text>
</comment>
<dbReference type="AlphaFoldDB" id="A0A0K9H1F1"/>
<evidence type="ECO:0000313" key="1">
    <source>
        <dbReference type="EMBL" id="KMY52362.1"/>
    </source>
</evidence>
<name>A0A0K9H1F1_9BACI</name>
<dbReference type="Proteomes" id="UP000037146">
    <property type="component" value="Unassembled WGS sequence"/>
</dbReference>
<organism evidence="1 2">
    <name type="scientific">Peribacillus loiseleuriae</name>
    <dbReference type="NCBI Taxonomy" id="1679170"/>
    <lineage>
        <taxon>Bacteria</taxon>
        <taxon>Bacillati</taxon>
        <taxon>Bacillota</taxon>
        <taxon>Bacilli</taxon>
        <taxon>Bacillales</taxon>
        <taxon>Bacillaceae</taxon>
        <taxon>Peribacillus</taxon>
    </lineage>
</organism>
<dbReference type="PATRIC" id="fig|1679170.3.peg.3291"/>
<keyword evidence="2" id="KW-1185">Reference proteome</keyword>
<reference evidence="2" key="1">
    <citation type="submission" date="2015-07" db="EMBL/GenBank/DDBJ databases">
        <title>Genome sequencing project for genomic taxonomy and phylogenomics of Bacillus-like bacteria.</title>
        <authorList>
            <person name="Liu B."/>
            <person name="Wang J."/>
            <person name="Zhu Y."/>
            <person name="Liu G."/>
            <person name="Chen Q."/>
            <person name="Chen Z."/>
            <person name="Lan J."/>
            <person name="Che J."/>
            <person name="Ge C."/>
            <person name="Shi H."/>
            <person name="Pan Z."/>
            <person name="Liu X."/>
        </authorList>
    </citation>
    <scope>NUCLEOTIDE SEQUENCE [LARGE SCALE GENOMIC DNA]</scope>
    <source>
        <strain evidence="2">FJAT-27997</strain>
    </source>
</reference>
<protein>
    <submittedName>
        <fullName evidence="1">Uncharacterized protein</fullName>
    </submittedName>
</protein>
<dbReference type="OrthoDB" id="2973407at2"/>
<sequence>MFREANELSRKFLANPHQDKSFIERLKNNKSIDLRNNMITVDLGNGYEDIIPIDTNKKF</sequence>